<proteinExistence type="predicted"/>
<dbReference type="InterPro" id="IPR012337">
    <property type="entry name" value="RNaseH-like_sf"/>
</dbReference>
<dbReference type="InterPro" id="IPR036691">
    <property type="entry name" value="Endo/exonu/phosph_ase_sf"/>
</dbReference>
<dbReference type="Gene3D" id="3.30.420.10">
    <property type="entry name" value="Ribonuclease H-like superfamily/Ribonuclease H"/>
    <property type="match status" value="1"/>
</dbReference>
<feature type="domain" description="Reverse transcriptase" evidence="1">
    <location>
        <begin position="737"/>
        <end position="1016"/>
    </location>
</feature>
<gene>
    <name evidence="2" type="ORF">LAZ67_X001844</name>
</gene>
<reference evidence="2 3" key="1">
    <citation type="submission" date="2022-03" db="EMBL/GenBank/DDBJ databases">
        <title>A chromosomal length assembly of Cordylochernes scorpioides.</title>
        <authorList>
            <person name="Zeh D."/>
            <person name="Zeh J."/>
        </authorList>
    </citation>
    <scope>NUCLEOTIDE SEQUENCE [LARGE SCALE GENOMIC DNA]</scope>
    <source>
        <strain evidence="2">IN4F17</strain>
        <tissue evidence="2">Whole Body</tissue>
    </source>
</reference>
<dbReference type="InterPro" id="IPR000477">
    <property type="entry name" value="RT_dom"/>
</dbReference>
<dbReference type="EMBL" id="CP092886">
    <property type="protein sequence ID" value="UYV84322.1"/>
    <property type="molecule type" value="Genomic_DNA"/>
</dbReference>
<dbReference type="SUPFAM" id="SSF56672">
    <property type="entry name" value="DNA/RNA polymerases"/>
    <property type="match status" value="1"/>
</dbReference>
<dbReference type="PANTHER" id="PTHR46114">
    <property type="entry name" value="APPLE DOMAIN-CONTAINING PROTEIN"/>
    <property type="match status" value="1"/>
</dbReference>
<dbReference type="CDD" id="cd01650">
    <property type="entry name" value="RT_nLTR_like"/>
    <property type="match status" value="1"/>
</dbReference>
<dbReference type="SUPFAM" id="SSF56219">
    <property type="entry name" value="DNase I-like"/>
    <property type="match status" value="1"/>
</dbReference>
<dbReference type="Pfam" id="PF00078">
    <property type="entry name" value="RVT_1"/>
    <property type="match status" value="1"/>
</dbReference>
<organism evidence="2 3">
    <name type="scientific">Cordylochernes scorpioides</name>
    <dbReference type="NCBI Taxonomy" id="51811"/>
    <lineage>
        <taxon>Eukaryota</taxon>
        <taxon>Metazoa</taxon>
        <taxon>Ecdysozoa</taxon>
        <taxon>Arthropoda</taxon>
        <taxon>Chelicerata</taxon>
        <taxon>Arachnida</taxon>
        <taxon>Pseudoscorpiones</taxon>
        <taxon>Cheliferoidea</taxon>
        <taxon>Chernetidae</taxon>
        <taxon>Cordylochernes</taxon>
    </lineage>
</organism>
<evidence type="ECO:0000313" key="3">
    <source>
        <dbReference type="Proteomes" id="UP001235939"/>
    </source>
</evidence>
<dbReference type="InterPro" id="IPR005135">
    <property type="entry name" value="Endo/exonuclease/phosphatase"/>
</dbReference>
<name>A0ABY6LVD3_9ARAC</name>
<keyword evidence="3" id="KW-1185">Reference proteome</keyword>
<protein>
    <recommendedName>
        <fullName evidence="1">Reverse transcriptase domain-containing protein</fullName>
    </recommendedName>
</protein>
<dbReference type="InterPro" id="IPR036397">
    <property type="entry name" value="RNaseH_sf"/>
</dbReference>
<dbReference type="SUPFAM" id="SSF53098">
    <property type="entry name" value="Ribonuclease H-like"/>
    <property type="match status" value="1"/>
</dbReference>
<dbReference type="PANTHER" id="PTHR46114:SF2">
    <property type="entry name" value="CULLIN N-TERMINAL DOMAIN-CONTAINING PROTEIN"/>
    <property type="match status" value="1"/>
</dbReference>
<dbReference type="CDD" id="cd09276">
    <property type="entry name" value="Rnase_HI_RT_non_LTR"/>
    <property type="match status" value="1"/>
</dbReference>
<accession>A0ABY6LVD3</accession>
<dbReference type="Pfam" id="PF14529">
    <property type="entry name" value="Exo_endo_phos_2"/>
    <property type="match status" value="1"/>
</dbReference>
<evidence type="ECO:0000313" key="2">
    <source>
        <dbReference type="EMBL" id="UYV84322.1"/>
    </source>
</evidence>
<dbReference type="PROSITE" id="PS50878">
    <property type="entry name" value="RT_POL"/>
    <property type="match status" value="1"/>
</dbReference>
<dbReference type="Gene3D" id="3.60.10.10">
    <property type="entry name" value="Endonuclease/exonuclease/phosphatase"/>
    <property type="match status" value="1"/>
</dbReference>
<dbReference type="Proteomes" id="UP001235939">
    <property type="component" value="Chromosome X"/>
</dbReference>
<sequence length="1497" mass="170627">MQDGNFEDSLNEVEAAAWNSFRNVCKNLLGNVKAENYSDLVNELLLSYKVLGCNISLKIHFLHSHLDFFPDNLVAVSYEHGERFHQNISSMEKRYQDKWSPGMLADYCWTLKRDVPQAKRKGAEHLARRIRNAIALCKAGAAFSECRSKENAQTTFVVIYLDRFKRDPTDFVSRFVTMDEAWVHHYTPETKNQLKQWVEAGDSSPKKVWPFLKLQKTKDIYNITEICDMKCKVENYRAPKVEAVHPSLTSSRHRTNIKALASPKPIMVTPAPYRWSFAQLNAARARRGNEVLDRHMKAKGFHVVSVQEPYISKNKMWVDTRYKAFFSECRKACILVRDDVLCVEYGSWRGVVAVMVETADLRLLCISVYISPSDSEQGVLELLGQMVRNVRIENVLITGDFNARSLFLGDRQDSIRGRNLVDLIISQGLEVWNNWGTTTFSTVNGESVIDLTLYKGSGIVRDTWEAEFADGSDQKLISFTAKSSANPVSVERTPRYSLRGVNIERFLKKFNTELENDLERAVDGDSLDRAVDGLHLDIITTSRGLGPGTGTVLFFKRKKQPWWSDDLEVERKRMRALRRRAQKCNENEKVGKWTRYRAELAKYKKRTRKARRGHWRAQCSRTLKDDKYGSPYKLAMEKLRNPTALKLLRKDDGSRTHDLSDTLSHILDVHFGVGHLECEDVLPRNERMDPLFTEREVKRTAFKFGNRKSPGPDGIDNTIVKVLVRRYGALLTRLYNRCLELGRFPRAWKAARVALLEKSGKSGVTAKDYRPVSLLSCLGKVLDSLLAQRLTRWLESGGHLSSSQHGFRKGRSTTTCLEGILGKIEEGIAKGNWVIAISFDIAGAFDNLNWNMVVSALDEIGCPFNLLTLVRDFLRDRQVSIKVGAVYMHRIVSKGCPQGSCCGPILWNVVADTILRNELPADACMVAYADDNYLIISEKFRIKAEALANETIRRLKGWAELVKLKFKVGKTKALSFKSRDVRAKRTGVEYDHNPILRLGDERIQVVKQMKILGVVVNDKLSWMDHAKDIGLRARSALSRLCRLALLRGGREGEIFRSLYLSCVEPILLYGSRAWWKRNRDRKVGTTLESVQRVAALRITGGYCTTSTEALLAISGLTPVSLRLEEEKLRQLIWVDRTENDLGIAPEELEWAKDPDKEVNWVPRWNWSVGLPSAKEMEIFTDGSKYGKRTGAGIAIFSDGSVVGRQTLKLRHDELVYSAELVAIREALIWCRRDCLSPKAIYSDCMSALISICLEKGQMAHEVADLLKLAKEGCWSGRDVVTPIPKKKEIFRRIRAHINDLWMERWEEATNGRESFKWIKVPKRNGRILSHKLNTMITGHGPFPISLARFGIKADDKCVCGSPGANAKHFIMDCPRVPRGDEESRRVKGAIELELLKSHWKLLERAHDVASELFLYYLLRRMDRPPELYGVKGHPLIEENELADKLAKEGCLSGRDVVTPVPKNEVYKRIWAHIDGLWKERWARADNGRKAFKWTGHP</sequence>
<dbReference type="InterPro" id="IPR043502">
    <property type="entry name" value="DNA/RNA_pol_sf"/>
</dbReference>
<evidence type="ECO:0000259" key="1">
    <source>
        <dbReference type="PROSITE" id="PS50878"/>
    </source>
</evidence>